<organism evidence="6">
    <name type="scientific">uncultured Caudovirales phage</name>
    <dbReference type="NCBI Taxonomy" id="2100421"/>
    <lineage>
        <taxon>Viruses</taxon>
        <taxon>Duplodnaviria</taxon>
        <taxon>Heunggongvirae</taxon>
        <taxon>Uroviricota</taxon>
        <taxon>Caudoviricetes</taxon>
        <taxon>Peduoviridae</taxon>
        <taxon>Maltschvirus</taxon>
        <taxon>Maltschvirus maltsch</taxon>
    </lineage>
</organism>
<sequence>MDKKHTTEWLTNQAVMGLNQNGFFVHRQNNVGVYDKKTDSYRFNGMRGVPDIIGFDLAKGRFVGVEIKTGSDRIRPDQQKYLDRIKAAGGLALVVRSTDDLKFLLEPGAADW</sequence>
<dbReference type="EMBL" id="LR797283">
    <property type="protein sequence ID" value="CAB4199245.1"/>
    <property type="molecule type" value="Genomic_DNA"/>
</dbReference>
<gene>
    <name evidence="7" type="ORF">UFOVP1334_25</name>
    <name evidence="5" type="ORF">UFOVP296_18</name>
    <name evidence="6" type="ORF">UFOVP912_37</name>
</gene>
<reference evidence="6" key="1">
    <citation type="submission" date="2020-05" db="EMBL/GenBank/DDBJ databases">
        <authorList>
            <person name="Chiriac C."/>
            <person name="Salcher M."/>
            <person name="Ghai R."/>
            <person name="Kavagutti S V."/>
        </authorList>
    </citation>
    <scope>NUCLEOTIDE SEQUENCE</scope>
</reference>
<comment type="cofactor">
    <cofactor evidence="1">
        <name>Mg(2+)</name>
        <dbReference type="ChEBI" id="CHEBI:18420"/>
    </cofactor>
</comment>
<evidence type="ECO:0000313" key="6">
    <source>
        <dbReference type="EMBL" id="CAB4170091.1"/>
    </source>
</evidence>
<dbReference type="GO" id="GO:0016788">
    <property type="term" value="F:hydrolase activity, acting on ester bonds"/>
    <property type="evidence" value="ECO:0007669"/>
    <property type="project" value="InterPro"/>
</dbReference>
<dbReference type="GO" id="GO:0004518">
    <property type="term" value="F:nuclease activity"/>
    <property type="evidence" value="ECO:0007669"/>
    <property type="project" value="UniProtKB-KW"/>
</dbReference>
<dbReference type="Pfam" id="PF08774">
    <property type="entry name" value="VRR_NUC"/>
    <property type="match status" value="1"/>
</dbReference>
<evidence type="ECO:0000256" key="3">
    <source>
        <dbReference type="ARBA" id="ARBA00022801"/>
    </source>
</evidence>
<evidence type="ECO:0000259" key="4">
    <source>
        <dbReference type="SMART" id="SM00990"/>
    </source>
</evidence>
<evidence type="ECO:0000256" key="2">
    <source>
        <dbReference type="ARBA" id="ARBA00022722"/>
    </source>
</evidence>
<dbReference type="InterPro" id="IPR011856">
    <property type="entry name" value="tRNA_endonuc-like_dom_sf"/>
</dbReference>
<dbReference type="InterPro" id="IPR014883">
    <property type="entry name" value="VRR_NUC"/>
</dbReference>
<keyword evidence="3" id="KW-0378">Hydrolase</keyword>
<dbReference type="SMART" id="SM00990">
    <property type="entry name" value="VRR_NUC"/>
    <property type="match status" value="1"/>
</dbReference>
<protein>
    <submittedName>
        <fullName evidence="6">VRR-NUC domain containing protein</fullName>
    </submittedName>
</protein>
<keyword evidence="2" id="KW-0540">Nuclease</keyword>
<dbReference type="EMBL" id="LR796853">
    <property type="protein sequence ID" value="CAB4170091.1"/>
    <property type="molecule type" value="Genomic_DNA"/>
</dbReference>
<accession>A0A6J5PL57</accession>
<name>A0A6J5PL57_9CAUD</name>
<dbReference type="Gene3D" id="3.40.1350.10">
    <property type="match status" value="1"/>
</dbReference>
<feature type="domain" description="VRR-NUC" evidence="4">
    <location>
        <begin position="6"/>
        <end position="99"/>
    </location>
</feature>
<dbReference type="EMBL" id="LR796314">
    <property type="protein sequence ID" value="CAB4136125.1"/>
    <property type="molecule type" value="Genomic_DNA"/>
</dbReference>
<evidence type="ECO:0000313" key="7">
    <source>
        <dbReference type="EMBL" id="CAB4199245.1"/>
    </source>
</evidence>
<proteinExistence type="predicted"/>
<dbReference type="GO" id="GO:0003676">
    <property type="term" value="F:nucleic acid binding"/>
    <property type="evidence" value="ECO:0007669"/>
    <property type="project" value="InterPro"/>
</dbReference>
<evidence type="ECO:0000313" key="5">
    <source>
        <dbReference type="EMBL" id="CAB4136125.1"/>
    </source>
</evidence>
<evidence type="ECO:0000256" key="1">
    <source>
        <dbReference type="ARBA" id="ARBA00001946"/>
    </source>
</evidence>